<dbReference type="EMBL" id="GBEZ01015058">
    <property type="protein sequence ID" value="JAC71074.1"/>
    <property type="molecule type" value="Transcribed_RNA"/>
</dbReference>
<reference evidence="2" key="1">
    <citation type="submission" date="2014-05" db="EMBL/GenBank/DDBJ databases">
        <title>The transcriptome of the halophilic microalga Tetraselmis sp. GSL018 isolated from the Great Salt Lake, Utah.</title>
        <authorList>
            <person name="Jinkerson R.E."/>
            <person name="D'Adamo S."/>
            <person name="Posewitz M.C."/>
        </authorList>
    </citation>
    <scope>NUCLEOTIDE SEQUENCE</scope>
    <source>
        <strain evidence="2">GSL018</strain>
    </source>
</reference>
<protein>
    <submittedName>
        <fullName evidence="2">Uncharacterized protein</fullName>
    </submittedName>
</protein>
<gene>
    <name evidence="2" type="ORF">TSPGSL018_2744</name>
</gene>
<organism evidence="2">
    <name type="scientific">Tetraselmis sp. GSL018</name>
    <dbReference type="NCBI Taxonomy" id="582737"/>
    <lineage>
        <taxon>Eukaryota</taxon>
        <taxon>Viridiplantae</taxon>
        <taxon>Chlorophyta</taxon>
        <taxon>core chlorophytes</taxon>
        <taxon>Chlorodendrophyceae</taxon>
        <taxon>Chlorodendrales</taxon>
        <taxon>Chlorodendraceae</taxon>
        <taxon>Tetraselmis</taxon>
    </lineage>
</organism>
<feature type="compositionally biased region" description="Basic and acidic residues" evidence="1">
    <location>
        <begin position="1"/>
        <end position="12"/>
    </location>
</feature>
<feature type="compositionally biased region" description="Low complexity" evidence="1">
    <location>
        <begin position="53"/>
        <end position="65"/>
    </location>
</feature>
<accession>A0A061RK09</accession>
<dbReference type="AlphaFoldDB" id="A0A061RK09"/>
<proteinExistence type="predicted"/>
<evidence type="ECO:0000313" key="2">
    <source>
        <dbReference type="EMBL" id="JAC71074.1"/>
    </source>
</evidence>
<name>A0A061RK09_9CHLO</name>
<evidence type="ECO:0000256" key="1">
    <source>
        <dbReference type="SAM" id="MobiDB-lite"/>
    </source>
</evidence>
<feature type="region of interest" description="Disordered" evidence="1">
    <location>
        <begin position="1"/>
        <end position="91"/>
    </location>
</feature>
<sequence length="107" mass="11372">MDAHRATGEARPHRGRRAAAVPPFRCRRARPCVEERVPPPGRGGGCGGRRPRAAAASRAPRQSSRPPVPKGPRQNRGAHPQGARWLGAAAAGVTRAAEPLLPECPER</sequence>